<dbReference type="Gene3D" id="1.20.120.620">
    <property type="entry name" value="Backbone structure of the membrane domain of e. Coli histidine kinase receptor kdpd"/>
    <property type="match status" value="1"/>
</dbReference>
<feature type="transmembrane region" description="Helical" evidence="13">
    <location>
        <begin position="69"/>
        <end position="90"/>
    </location>
</feature>
<evidence type="ECO:0000256" key="13">
    <source>
        <dbReference type="SAM" id="Phobius"/>
    </source>
</evidence>
<evidence type="ECO:0000259" key="14">
    <source>
        <dbReference type="SMART" id="SM00911"/>
    </source>
</evidence>
<evidence type="ECO:0000256" key="2">
    <source>
        <dbReference type="ARBA" id="ARBA00004141"/>
    </source>
</evidence>
<keyword evidence="11" id="KW-0902">Two-component regulatory system</keyword>
<dbReference type="Proteomes" id="UP000249725">
    <property type="component" value="Unassembled WGS sequence"/>
</dbReference>
<dbReference type="AlphaFoldDB" id="A0A328ASJ8"/>
<evidence type="ECO:0000256" key="6">
    <source>
        <dbReference type="ARBA" id="ARBA00022692"/>
    </source>
</evidence>
<evidence type="ECO:0000256" key="5">
    <source>
        <dbReference type="ARBA" id="ARBA00022679"/>
    </source>
</evidence>
<keyword evidence="6 13" id="KW-0812">Transmembrane</keyword>
<dbReference type="Gene3D" id="3.30.565.10">
    <property type="entry name" value="Histidine kinase-like ATPase, C-terminal domain"/>
    <property type="match status" value="1"/>
</dbReference>
<evidence type="ECO:0000313" key="15">
    <source>
        <dbReference type="EMBL" id="RAK58052.1"/>
    </source>
</evidence>
<dbReference type="InterPro" id="IPR038318">
    <property type="entry name" value="KdpD_sf"/>
</dbReference>
<gene>
    <name evidence="15" type="ORF">DJ018_09125</name>
</gene>
<dbReference type="GO" id="GO:0000160">
    <property type="term" value="P:phosphorelay signal transduction system"/>
    <property type="evidence" value="ECO:0007669"/>
    <property type="project" value="UniProtKB-KW"/>
</dbReference>
<keyword evidence="9" id="KW-0067">ATP-binding</keyword>
<sequence length="296" mass="31752">MIVLPSLVRAVLAPMLGETAPFASYFPAVLVASVFAGWRAGLAVTVGAAAVANYFFIAPFGELSLSLTNVAATALFLVTTLLIIVVASNLRQTVSELDRTVRREESLRVELAHRVKNNLAVVQGLARQTSRLSSDPEAFYHALSGRLMALGQAHNILSTGEWEACEVSVLVREALGPFQSEGSVAFHGEACLIPPDSCVPLVLALHELATNAVKYGALSEPNGRVDVDWRIEPADGNRLLLQWRESGGPIVQPPQRRGLGSRLLRPQPGLDDARLAFDPDGVRCEFEIGGATRLPA</sequence>
<dbReference type="InterPro" id="IPR036890">
    <property type="entry name" value="HATPase_C_sf"/>
</dbReference>
<keyword evidence="4" id="KW-0597">Phosphoprotein</keyword>
<evidence type="ECO:0000256" key="11">
    <source>
        <dbReference type="ARBA" id="ARBA00023012"/>
    </source>
</evidence>
<comment type="caution">
    <text evidence="15">The sequence shown here is derived from an EMBL/GenBank/DDBJ whole genome shotgun (WGS) entry which is preliminary data.</text>
</comment>
<evidence type="ECO:0000256" key="7">
    <source>
        <dbReference type="ARBA" id="ARBA00022741"/>
    </source>
</evidence>
<evidence type="ECO:0000256" key="12">
    <source>
        <dbReference type="ARBA" id="ARBA00023136"/>
    </source>
</evidence>
<evidence type="ECO:0000256" key="3">
    <source>
        <dbReference type="ARBA" id="ARBA00012438"/>
    </source>
</evidence>
<dbReference type="GO" id="GO:0016020">
    <property type="term" value="C:membrane"/>
    <property type="evidence" value="ECO:0007669"/>
    <property type="project" value="UniProtKB-SubCell"/>
</dbReference>
<feature type="transmembrane region" description="Helical" evidence="13">
    <location>
        <begin position="35"/>
        <end position="57"/>
    </location>
</feature>
<dbReference type="EC" id="2.7.13.3" evidence="3"/>
<dbReference type="PANTHER" id="PTHR41523:SF7">
    <property type="entry name" value="HISTIDINE KINASE"/>
    <property type="match status" value="1"/>
</dbReference>
<dbReference type="OrthoDB" id="9760752at2"/>
<evidence type="ECO:0000256" key="10">
    <source>
        <dbReference type="ARBA" id="ARBA00022989"/>
    </source>
</evidence>
<dbReference type="Pfam" id="PF13493">
    <property type="entry name" value="DUF4118"/>
    <property type="match status" value="1"/>
</dbReference>
<dbReference type="Pfam" id="PF07536">
    <property type="entry name" value="HWE_HK"/>
    <property type="match status" value="1"/>
</dbReference>
<keyword evidence="10 13" id="KW-1133">Transmembrane helix</keyword>
<dbReference type="GO" id="GO:0005524">
    <property type="term" value="F:ATP binding"/>
    <property type="evidence" value="ECO:0007669"/>
    <property type="project" value="UniProtKB-KW"/>
</dbReference>
<name>A0A328ASJ8_9CAUL</name>
<evidence type="ECO:0000313" key="16">
    <source>
        <dbReference type="Proteomes" id="UP000249725"/>
    </source>
</evidence>
<feature type="domain" description="Signal transduction histidine kinase HWE region" evidence="14">
    <location>
        <begin position="110"/>
        <end position="190"/>
    </location>
</feature>
<evidence type="ECO:0000256" key="4">
    <source>
        <dbReference type="ARBA" id="ARBA00022553"/>
    </source>
</evidence>
<comment type="catalytic activity">
    <reaction evidence="1">
        <text>ATP + protein L-histidine = ADP + protein N-phospho-L-histidine.</text>
        <dbReference type="EC" id="2.7.13.3"/>
    </reaction>
</comment>
<dbReference type="GO" id="GO:0004673">
    <property type="term" value="F:protein histidine kinase activity"/>
    <property type="evidence" value="ECO:0007669"/>
    <property type="project" value="UniProtKB-EC"/>
</dbReference>
<reference evidence="16" key="1">
    <citation type="submission" date="2018-05" db="EMBL/GenBank/DDBJ databases">
        <authorList>
            <person name="Li X."/>
        </authorList>
    </citation>
    <scope>NUCLEOTIDE SEQUENCE [LARGE SCALE GENOMIC DNA]</scope>
    <source>
        <strain evidence="16">YIM 73061</strain>
    </source>
</reference>
<dbReference type="InterPro" id="IPR025201">
    <property type="entry name" value="KdpD_TM"/>
</dbReference>
<keyword evidence="12 13" id="KW-0472">Membrane</keyword>
<dbReference type="EMBL" id="QFYR01000001">
    <property type="protein sequence ID" value="RAK58052.1"/>
    <property type="molecule type" value="Genomic_DNA"/>
</dbReference>
<dbReference type="SMART" id="SM00911">
    <property type="entry name" value="HWE_HK"/>
    <property type="match status" value="1"/>
</dbReference>
<dbReference type="InterPro" id="IPR011102">
    <property type="entry name" value="Sig_transdc_His_kinase_HWE"/>
</dbReference>
<dbReference type="PANTHER" id="PTHR41523">
    <property type="entry name" value="TWO-COMPONENT SYSTEM SENSOR PROTEIN"/>
    <property type="match status" value="1"/>
</dbReference>
<keyword evidence="8" id="KW-0418">Kinase</keyword>
<evidence type="ECO:0000256" key="1">
    <source>
        <dbReference type="ARBA" id="ARBA00000085"/>
    </source>
</evidence>
<keyword evidence="16" id="KW-1185">Reference proteome</keyword>
<keyword evidence="5" id="KW-0808">Transferase</keyword>
<comment type="subcellular location">
    <subcellularLocation>
        <location evidence="2">Membrane</location>
        <topology evidence="2">Multi-pass membrane protein</topology>
    </subcellularLocation>
</comment>
<proteinExistence type="predicted"/>
<evidence type="ECO:0000256" key="8">
    <source>
        <dbReference type="ARBA" id="ARBA00022777"/>
    </source>
</evidence>
<organism evidence="15 16">
    <name type="scientific">Phenylobacterium deserti</name>
    <dbReference type="NCBI Taxonomy" id="1914756"/>
    <lineage>
        <taxon>Bacteria</taxon>
        <taxon>Pseudomonadati</taxon>
        <taxon>Pseudomonadota</taxon>
        <taxon>Alphaproteobacteria</taxon>
        <taxon>Caulobacterales</taxon>
        <taxon>Caulobacteraceae</taxon>
        <taxon>Phenylobacterium</taxon>
    </lineage>
</organism>
<protein>
    <recommendedName>
        <fullName evidence="3">histidine kinase</fullName>
        <ecNumber evidence="3">2.7.13.3</ecNumber>
    </recommendedName>
</protein>
<accession>A0A328ASJ8</accession>
<evidence type="ECO:0000256" key="9">
    <source>
        <dbReference type="ARBA" id="ARBA00022840"/>
    </source>
</evidence>
<keyword evidence="7" id="KW-0547">Nucleotide-binding</keyword>